<keyword evidence="4" id="KW-0862">Zinc</keyword>
<dbReference type="PANTHER" id="PTHR42978">
    <property type="entry name" value="QUORUM-QUENCHING LACTONASE YTNP-RELATED-RELATED"/>
    <property type="match status" value="1"/>
</dbReference>
<feature type="non-terminal residue" evidence="6">
    <location>
        <position position="154"/>
    </location>
</feature>
<sequence>MTPPGGFTATRKIGDAAVTIISEGSMSWAPKFVAPEAEWRRAVPEVGADGAITIGLNLAHIRIGNASILIDPGLDDPDSAWQRRFAARWPGVRRSPGLERALEALGVRAGEVTHVLITHAHGDHFGGVTVEREGRDAARFPRARHLIGRADWAR</sequence>
<proteinExistence type="inferred from homology"/>
<protein>
    <submittedName>
        <fullName evidence="6">MBL fold metallo-hydrolase</fullName>
    </submittedName>
</protein>
<accession>A0A537KBN3</accession>
<evidence type="ECO:0000256" key="4">
    <source>
        <dbReference type="ARBA" id="ARBA00022833"/>
    </source>
</evidence>
<keyword evidence="3 6" id="KW-0378">Hydrolase</keyword>
<dbReference type="GO" id="GO:0046872">
    <property type="term" value="F:metal ion binding"/>
    <property type="evidence" value="ECO:0007669"/>
    <property type="project" value="UniProtKB-KW"/>
</dbReference>
<evidence type="ECO:0000256" key="1">
    <source>
        <dbReference type="ARBA" id="ARBA00007749"/>
    </source>
</evidence>
<evidence type="ECO:0000313" key="6">
    <source>
        <dbReference type="EMBL" id="TMI92916.1"/>
    </source>
</evidence>
<reference evidence="6 7" key="1">
    <citation type="journal article" date="2019" name="Nat. Microbiol.">
        <title>Mediterranean grassland soil C-N compound turnover is dependent on rainfall and depth, and is mediated by genomically divergent microorganisms.</title>
        <authorList>
            <person name="Diamond S."/>
            <person name="Andeer P.F."/>
            <person name="Li Z."/>
            <person name="Crits-Christoph A."/>
            <person name="Burstein D."/>
            <person name="Anantharaman K."/>
            <person name="Lane K.R."/>
            <person name="Thomas B.C."/>
            <person name="Pan C."/>
            <person name="Northen T.R."/>
            <person name="Banfield J.F."/>
        </authorList>
    </citation>
    <scope>NUCLEOTIDE SEQUENCE [LARGE SCALE GENOMIC DNA]</scope>
    <source>
        <strain evidence="6">NP_3</strain>
    </source>
</reference>
<feature type="domain" description="Metallo-beta-lactamase" evidence="5">
    <location>
        <begin position="61"/>
        <end position="138"/>
    </location>
</feature>
<dbReference type="SUPFAM" id="SSF56281">
    <property type="entry name" value="Metallo-hydrolase/oxidoreductase"/>
    <property type="match status" value="1"/>
</dbReference>
<dbReference type="EMBL" id="VBAK01000046">
    <property type="protein sequence ID" value="TMI92916.1"/>
    <property type="molecule type" value="Genomic_DNA"/>
</dbReference>
<dbReference type="InterPro" id="IPR036866">
    <property type="entry name" value="RibonucZ/Hydroxyglut_hydro"/>
</dbReference>
<dbReference type="Gene3D" id="3.60.15.10">
    <property type="entry name" value="Ribonuclease Z/Hydroxyacylglutathione hydrolase-like"/>
    <property type="match status" value="1"/>
</dbReference>
<evidence type="ECO:0000259" key="5">
    <source>
        <dbReference type="Pfam" id="PF00753"/>
    </source>
</evidence>
<dbReference type="InterPro" id="IPR001279">
    <property type="entry name" value="Metallo-B-lactamas"/>
</dbReference>
<evidence type="ECO:0000256" key="3">
    <source>
        <dbReference type="ARBA" id="ARBA00022801"/>
    </source>
</evidence>
<evidence type="ECO:0000256" key="2">
    <source>
        <dbReference type="ARBA" id="ARBA00022723"/>
    </source>
</evidence>
<comment type="caution">
    <text evidence="6">The sequence shown here is derived from an EMBL/GenBank/DDBJ whole genome shotgun (WGS) entry which is preliminary data.</text>
</comment>
<dbReference type="GO" id="GO:0016787">
    <property type="term" value="F:hydrolase activity"/>
    <property type="evidence" value="ECO:0007669"/>
    <property type="project" value="UniProtKB-KW"/>
</dbReference>
<organism evidence="6 7">
    <name type="scientific">Candidatus Segetimicrobium genomatis</name>
    <dbReference type="NCBI Taxonomy" id="2569760"/>
    <lineage>
        <taxon>Bacteria</taxon>
        <taxon>Bacillati</taxon>
        <taxon>Candidatus Sysuimicrobiota</taxon>
        <taxon>Candidatus Sysuimicrobiia</taxon>
        <taxon>Candidatus Sysuimicrobiales</taxon>
        <taxon>Candidatus Segetimicrobiaceae</taxon>
        <taxon>Candidatus Segetimicrobium</taxon>
    </lineage>
</organism>
<comment type="similarity">
    <text evidence="1">Belongs to the metallo-beta-lactamase superfamily.</text>
</comment>
<keyword evidence="2" id="KW-0479">Metal-binding</keyword>
<dbReference type="Pfam" id="PF00753">
    <property type="entry name" value="Lactamase_B"/>
    <property type="match status" value="1"/>
</dbReference>
<dbReference type="Proteomes" id="UP000318509">
    <property type="component" value="Unassembled WGS sequence"/>
</dbReference>
<dbReference type="InterPro" id="IPR051013">
    <property type="entry name" value="MBL_superfamily_lactonases"/>
</dbReference>
<dbReference type="PANTHER" id="PTHR42978:SF6">
    <property type="entry name" value="QUORUM-QUENCHING LACTONASE YTNP-RELATED"/>
    <property type="match status" value="1"/>
</dbReference>
<dbReference type="AlphaFoldDB" id="A0A537KBN3"/>
<name>A0A537KBN3_9BACT</name>
<evidence type="ECO:0000313" key="7">
    <source>
        <dbReference type="Proteomes" id="UP000318509"/>
    </source>
</evidence>
<gene>
    <name evidence="6" type="ORF">E6H00_01980</name>
</gene>